<evidence type="ECO:0000313" key="1">
    <source>
        <dbReference type="EMBL" id="KKU21539.1"/>
    </source>
</evidence>
<dbReference type="EMBL" id="LCLS01000016">
    <property type="protein sequence ID" value="KKU21539.1"/>
    <property type="molecule type" value="Genomic_DNA"/>
</dbReference>
<reference evidence="1 2" key="1">
    <citation type="journal article" date="2015" name="Nature">
        <title>rRNA introns, odd ribosomes, and small enigmatic genomes across a large radiation of phyla.</title>
        <authorList>
            <person name="Brown C.T."/>
            <person name="Hug L.A."/>
            <person name="Thomas B.C."/>
            <person name="Sharon I."/>
            <person name="Castelle C.J."/>
            <person name="Singh A."/>
            <person name="Wilkins M.J."/>
            <person name="Williams K.H."/>
            <person name="Banfield J.F."/>
        </authorList>
    </citation>
    <scope>NUCLEOTIDE SEQUENCE [LARGE SCALE GENOMIC DNA]</scope>
</reference>
<sequence>MGKGGKETEKSGLVPIIYAGEAPAISKKSAVGLLTKIGFPQERAEVIVDALEYAIPRVPGTPRRKGTHILIHLRPFLRSYPGLKDFFPHLPPDPDADRDKTFGLY</sequence>
<accession>A0A0G1NLR8</accession>
<protein>
    <submittedName>
        <fullName evidence="1">Uncharacterized protein</fullName>
    </submittedName>
</protein>
<gene>
    <name evidence="1" type="ORF">UX31_C0016G0016</name>
</gene>
<dbReference type="AlphaFoldDB" id="A0A0G1NLR8"/>
<proteinExistence type="predicted"/>
<name>A0A0G1NLR8_9BACT</name>
<evidence type="ECO:0000313" key="2">
    <source>
        <dbReference type="Proteomes" id="UP000034107"/>
    </source>
</evidence>
<comment type="caution">
    <text evidence="1">The sequence shown here is derived from an EMBL/GenBank/DDBJ whole genome shotgun (WGS) entry which is preliminary data.</text>
</comment>
<organism evidence="1 2">
    <name type="scientific">Candidatus Nomurabacteria bacterium GW2011_GWA1_46_11</name>
    <dbReference type="NCBI Taxonomy" id="1618732"/>
    <lineage>
        <taxon>Bacteria</taxon>
        <taxon>Candidatus Nomuraibacteriota</taxon>
    </lineage>
</organism>
<dbReference type="Proteomes" id="UP000034107">
    <property type="component" value="Unassembled WGS sequence"/>
</dbReference>